<accession>A0A5N6N074</accession>
<evidence type="ECO:0000313" key="1">
    <source>
        <dbReference type="EMBL" id="KAD4180099.1"/>
    </source>
</evidence>
<name>A0A5N6N074_9ASTR</name>
<evidence type="ECO:0000313" key="2">
    <source>
        <dbReference type="Proteomes" id="UP000326396"/>
    </source>
</evidence>
<organism evidence="1 2">
    <name type="scientific">Mikania micrantha</name>
    <name type="common">bitter vine</name>
    <dbReference type="NCBI Taxonomy" id="192012"/>
    <lineage>
        <taxon>Eukaryota</taxon>
        <taxon>Viridiplantae</taxon>
        <taxon>Streptophyta</taxon>
        <taxon>Embryophyta</taxon>
        <taxon>Tracheophyta</taxon>
        <taxon>Spermatophyta</taxon>
        <taxon>Magnoliopsida</taxon>
        <taxon>eudicotyledons</taxon>
        <taxon>Gunneridae</taxon>
        <taxon>Pentapetalae</taxon>
        <taxon>asterids</taxon>
        <taxon>campanulids</taxon>
        <taxon>Asterales</taxon>
        <taxon>Asteraceae</taxon>
        <taxon>Asteroideae</taxon>
        <taxon>Heliantheae alliance</taxon>
        <taxon>Eupatorieae</taxon>
        <taxon>Mikania</taxon>
    </lineage>
</organism>
<comment type="caution">
    <text evidence="1">The sequence shown here is derived from an EMBL/GenBank/DDBJ whole genome shotgun (WGS) entry which is preliminary data.</text>
</comment>
<reference evidence="1 2" key="1">
    <citation type="submission" date="2019-05" db="EMBL/GenBank/DDBJ databases">
        <title>Mikania micrantha, genome provides insights into the molecular mechanism of rapid growth.</title>
        <authorList>
            <person name="Liu B."/>
        </authorList>
    </citation>
    <scope>NUCLEOTIDE SEQUENCE [LARGE SCALE GENOMIC DNA]</scope>
    <source>
        <strain evidence="1">NLD-2019</strain>
        <tissue evidence="1">Leaf</tissue>
    </source>
</reference>
<dbReference type="Proteomes" id="UP000326396">
    <property type="component" value="Linkage Group LG4"/>
</dbReference>
<dbReference type="AlphaFoldDB" id="A0A5N6N074"/>
<dbReference type="EMBL" id="SZYD01000014">
    <property type="protein sequence ID" value="KAD4180099.1"/>
    <property type="molecule type" value="Genomic_DNA"/>
</dbReference>
<proteinExistence type="predicted"/>
<keyword evidence="2" id="KW-1185">Reference proteome</keyword>
<sequence length="188" mass="21276">MQLALAEPEFGDELEQIQKNQPETLAINKEFEVKPASRSRKDEIDGNGCVERQIEHRLLLAASLLQIEVLNLRTIGSKPQSEVAAAQRVGLTKLTKQERRGQTRPNRKLSSTVMKIDEGEIIEDDVSALKGDDGNKDLTGDVTGWDCKAEQRTREESERVRLQERFIINLIFLPKGIKPLNLTNKYLL</sequence>
<protein>
    <submittedName>
        <fullName evidence="1">Uncharacterized protein</fullName>
    </submittedName>
</protein>
<gene>
    <name evidence="1" type="ORF">E3N88_28690</name>
</gene>